<evidence type="ECO:0000313" key="3">
    <source>
        <dbReference type="Proteomes" id="UP000693946"/>
    </source>
</evidence>
<name>A0AAV6Q1N4_SOLSE</name>
<comment type="caution">
    <text evidence="2">The sequence shown here is derived from an EMBL/GenBank/DDBJ whole genome shotgun (WGS) entry which is preliminary data.</text>
</comment>
<feature type="compositionally biased region" description="Low complexity" evidence="1">
    <location>
        <begin position="13"/>
        <end position="22"/>
    </location>
</feature>
<protein>
    <submittedName>
        <fullName evidence="2">Uncharacterized protein</fullName>
    </submittedName>
</protein>
<reference evidence="2 3" key="1">
    <citation type="journal article" date="2021" name="Sci. Rep.">
        <title>Chromosome anchoring in Senegalese sole (Solea senegalensis) reveals sex-associated markers and genome rearrangements in flatfish.</title>
        <authorList>
            <person name="Guerrero-Cozar I."/>
            <person name="Gomez-Garrido J."/>
            <person name="Berbel C."/>
            <person name="Martinez-Blanch J.F."/>
            <person name="Alioto T."/>
            <person name="Claros M.G."/>
            <person name="Gagnaire P.A."/>
            <person name="Manchado M."/>
        </authorList>
    </citation>
    <scope>NUCLEOTIDE SEQUENCE [LARGE SCALE GENOMIC DNA]</scope>
    <source>
        <strain evidence="2">Sse05_10M</strain>
    </source>
</reference>
<dbReference type="EMBL" id="JAGKHQ010000020">
    <property type="protein sequence ID" value="KAG7479692.1"/>
    <property type="molecule type" value="Genomic_DNA"/>
</dbReference>
<evidence type="ECO:0000256" key="1">
    <source>
        <dbReference type="SAM" id="MobiDB-lite"/>
    </source>
</evidence>
<feature type="region of interest" description="Disordered" evidence="1">
    <location>
        <begin position="1"/>
        <end position="22"/>
    </location>
</feature>
<keyword evidence="3" id="KW-1185">Reference proteome</keyword>
<accession>A0AAV6Q1N4</accession>
<proteinExistence type="predicted"/>
<dbReference type="Proteomes" id="UP000693946">
    <property type="component" value="Linkage Group LG8"/>
</dbReference>
<dbReference type="AlphaFoldDB" id="A0AAV6Q1N4"/>
<evidence type="ECO:0000313" key="2">
    <source>
        <dbReference type="EMBL" id="KAG7479692.1"/>
    </source>
</evidence>
<feature type="compositionally biased region" description="Basic and acidic residues" evidence="1">
    <location>
        <begin position="1"/>
        <end position="12"/>
    </location>
</feature>
<organism evidence="2 3">
    <name type="scientific">Solea senegalensis</name>
    <name type="common">Senegalese sole</name>
    <dbReference type="NCBI Taxonomy" id="28829"/>
    <lineage>
        <taxon>Eukaryota</taxon>
        <taxon>Metazoa</taxon>
        <taxon>Chordata</taxon>
        <taxon>Craniata</taxon>
        <taxon>Vertebrata</taxon>
        <taxon>Euteleostomi</taxon>
        <taxon>Actinopterygii</taxon>
        <taxon>Neopterygii</taxon>
        <taxon>Teleostei</taxon>
        <taxon>Neoteleostei</taxon>
        <taxon>Acanthomorphata</taxon>
        <taxon>Carangaria</taxon>
        <taxon>Pleuronectiformes</taxon>
        <taxon>Pleuronectoidei</taxon>
        <taxon>Soleidae</taxon>
        <taxon>Solea</taxon>
    </lineage>
</organism>
<gene>
    <name evidence="2" type="ORF">JOB18_032649</name>
</gene>
<sequence length="106" mass="11772">MSGSKCADDGKSSSDNSSSDRLSLSDLQALVLPAGSSRFIYILSISPMPHPEHRSGRKQQEPSVCLKDTFAEDAQLLQNQIHSFTFIFNVWLPRAVLYDTFSIHLS</sequence>